<keyword evidence="3" id="KW-0175">Coiled coil</keyword>
<dbReference type="GO" id="GO:0030915">
    <property type="term" value="C:Smc5-Smc6 complex"/>
    <property type="evidence" value="ECO:0007669"/>
    <property type="project" value="TreeGrafter"/>
</dbReference>
<evidence type="ECO:0000259" key="4">
    <source>
        <dbReference type="Pfam" id="PF13476"/>
    </source>
</evidence>
<dbReference type="GO" id="GO:0005634">
    <property type="term" value="C:nucleus"/>
    <property type="evidence" value="ECO:0007669"/>
    <property type="project" value="TreeGrafter"/>
</dbReference>
<organism evidence="5 6">
    <name type="scientific">Tribonema minus</name>
    <dbReference type="NCBI Taxonomy" id="303371"/>
    <lineage>
        <taxon>Eukaryota</taxon>
        <taxon>Sar</taxon>
        <taxon>Stramenopiles</taxon>
        <taxon>Ochrophyta</taxon>
        <taxon>PX clade</taxon>
        <taxon>Xanthophyceae</taxon>
        <taxon>Tribonematales</taxon>
        <taxon>Tribonemataceae</taxon>
        <taxon>Tribonema</taxon>
    </lineage>
</organism>
<reference evidence="5" key="1">
    <citation type="submission" date="2021-02" db="EMBL/GenBank/DDBJ databases">
        <title>First Annotated Genome of the Yellow-green Alga Tribonema minus.</title>
        <authorList>
            <person name="Mahan K.M."/>
        </authorList>
    </citation>
    <scope>NUCLEOTIDE SEQUENCE</scope>
    <source>
        <strain evidence="5">UTEX B ZZ1240</strain>
    </source>
</reference>
<comment type="caution">
    <text evidence="5">The sequence shown here is derived from an EMBL/GenBank/DDBJ whole genome shotgun (WGS) entry which is preliminary data.</text>
</comment>
<feature type="domain" description="Rad50/SbcC-type AAA" evidence="4">
    <location>
        <begin position="8"/>
        <end position="138"/>
    </location>
</feature>
<dbReference type="InterPro" id="IPR038729">
    <property type="entry name" value="Rad50/SbcC_AAA"/>
</dbReference>
<dbReference type="SUPFAM" id="SSF52540">
    <property type="entry name" value="P-loop containing nucleoside triphosphate hydrolases"/>
    <property type="match status" value="1"/>
</dbReference>
<gene>
    <name evidence="5" type="ORF">JKP88DRAFT_131823</name>
</gene>
<proteinExistence type="inferred from homology"/>
<dbReference type="AlphaFoldDB" id="A0A835YL14"/>
<feature type="non-terminal residue" evidence="5">
    <location>
        <position position="148"/>
    </location>
</feature>
<dbReference type="EMBL" id="JAFCMP010000529">
    <property type="protein sequence ID" value="KAG5177090.1"/>
    <property type="molecule type" value="Genomic_DNA"/>
</dbReference>
<sequence>FHTGAITRVAMHNFLTYADVNFKPGPKLNIVMGPNGAGKSSIVCAMVLGLAGNPKFLGRSENLNDFIMHEQQHAWVEVELEVHEVGKRVVFRRSFERNVKGSKWQLDGRTHPEKHVKEKIAALGIQVDNLCTFLPQDRVGDFSGYNPQ</sequence>
<evidence type="ECO:0000256" key="1">
    <source>
        <dbReference type="ARBA" id="ARBA00010171"/>
    </source>
</evidence>
<keyword evidence="5" id="KW-0378">Hydrolase</keyword>
<dbReference type="GO" id="GO:0016887">
    <property type="term" value="F:ATP hydrolysis activity"/>
    <property type="evidence" value="ECO:0007669"/>
    <property type="project" value="InterPro"/>
</dbReference>
<feature type="non-terminal residue" evidence="5">
    <location>
        <position position="1"/>
    </location>
</feature>
<keyword evidence="6" id="KW-1185">Reference proteome</keyword>
<accession>A0A835YL14</accession>
<evidence type="ECO:0000313" key="5">
    <source>
        <dbReference type="EMBL" id="KAG5177090.1"/>
    </source>
</evidence>
<dbReference type="PANTHER" id="PTHR45916">
    <property type="entry name" value="STRUCTURAL MAINTENANCE OF CHROMOSOMES PROTEIN 5"/>
    <property type="match status" value="1"/>
</dbReference>
<evidence type="ECO:0000256" key="2">
    <source>
        <dbReference type="ARBA" id="ARBA00018687"/>
    </source>
</evidence>
<evidence type="ECO:0000313" key="6">
    <source>
        <dbReference type="Proteomes" id="UP000664859"/>
    </source>
</evidence>
<comment type="similarity">
    <text evidence="1">Belongs to the SMC family. SMC5 subfamily.</text>
</comment>
<dbReference type="OrthoDB" id="10254973at2759"/>
<dbReference type="Proteomes" id="UP000664859">
    <property type="component" value="Unassembled WGS sequence"/>
</dbReference>
<dbReference type="GO" id="GO:0003697">
    <property type="term" value="F:single-stranded DNA binding"/>
    <property type="evidence" value="ECO:0007669"/>
    <property type="project" value="TreeGrafter"/>
</dbReference>
<evidence type="ECO:0000256" key="3">
    <source>
        <dbReference type="ARBA" id="ARBA00023054"/>
    </source>
</evidence>
<dbReference type="PANTHER" id="PTHR45916:SF1">
    <property type="entry name" value="STRUCTURAL MAINTENANCE OF CHROMOSOMES PROTEIN 5"/>
    <property type="match status" value="1"/>
</dbReference>
<name>A0A835YL14_9STRA</name>
<protein>
    <recommendedName>
        <fullName evidence="2">Structural maintenance of chromosomes protein 5</fullName>
    </recommendedName>
</protein>
<dbReference type="Pfam" id="PF13476">
    <property type="entry name" value="AAA_23"/>
    <property type="match status" value="1"/>
</dbReference>
<dbReference type="GO" id="GO:0000724">
    <property type="term" value="P:double-strand break repair via homologous recombination"/>
    <property type="evidence" value="ECO:0007669"/>
    <property type="project" value="TreeGrafter"/>
</dbReference>
<dbReference type="InterPro" id="IPR027417">
    <property type="entry name" value="P-loop_NTPase"/>
</dbReference>
<dbReference type="Gene3D" id="3.40.50.300">
    <property type="entry name" value="P-loop containing nucleotide triphosphate hydrolases"/>
    <property type="match status" value="1"/>
</dbReference>